<evidence type="ECO:0000259" key="5">
    <source>
        <dbReference type="PROSITE" id="PS51039"/>
    </source>
</evidence>
<dbReference type="EMBL" id="HBUF01010431">
    <property type="protein sequence ID" value="CAG6608152.1"/>
    <property type="molecule type" value="Transcribed_RNA"/>
</dbReference>
<dbReference type="PANTHER" id="PTHR14677">
    <property type="entry name" value="ARSENITE INDUCUBLE RNA ASSOCIATED PROTEIN AIP-1-RELATED"/>
    <property type="match status" value="1"/>
</dbReference>
<dbReference type="Pfam" id="PF01428">
    <property type="entry name" value="zf-AN1"/>
    <property type="match status" value="1"/>
</dbReference>
<keyword evidence="1" id="KW-0479">Metal-binding</keyword>
<keyword evidence="2 4" id="KW-0863">Zinc-finger</keyword>
<dbReference type="Pfam" id="PF25327">
    <property type="entry name" value="UBL_ZFAND1"/>
    <property type="match status" value="1"/>
</dbReference>
<name>A0A8D8PM87_9HEMI</name>
<dbReference type="SUPFAM" id="SSF118310">
    <property type="entry name" value="AN1-like Zinc finger"/>
    <property type="match status" value="2"/>
</dbReference>
<dbReference type="InterPro" id="IPR035896">
    <property type="entry name" value="AN1-like_Znf"/>
</dbReference>
<dbReference type="PANTHER" id="PTHR14677:SF20">
    <property type="entry name" value="ZINC FINGER AN1-TYPE CONTAINING 2A-RELATED"/>
    <property type="match status" value="1"/>
</dbReference>
<evidence type="ECO:0000256" key="3">
    <source>
        <dbReference type="ARBA" id="ARBA00022833"/>
    </source>
</evidence>
<evidence type="ECO:0000313" key="6">
    <source>
        <dbReference type="EMBL" id="CAG6608152.1"/>
    </source>
</evidence>
<evidence type="ECO:0000256" key="2">
    <source>
        <dbReference type="ARBA" id="ARBA00022771"/>
    </source>
</evidence>
<evidence type="ECO:0000256" key="4">
    <source>
        <dbReference type="PROSITE-ProRule" id="PRU00449"/>
    </source>
</evidence>
<reference evidence="6" key="1">
    <citation type="submission" date="2021-05" db="EMBL/GenBank/DDBJ databases">
        <authorList>
            <person name="Alioto T."/>
            <person name="Alioto T."/>
            <person name="Gomez Garrido J."/>
        </authorList>
    </citation>
    <scope>NUCLEOTIDE SEQUENCE</scope>
</reference>
<accession>A0A8D8PM87</accession>
<proteinExistence type="predicted"/>
<organism evidence="6">
    <name type="scientific">Cacopsylla melanoneura</name>
    <dbReference type="NCBI Taxonomy" id="428564"/>
    <lineage>
        <taxon>Eukaryota</taxon>
        <taxon>Metazoa</taxon>
        <taxon>Ecdysozoa</taxon>
        <taxon>Arthropoda</taxon>
        <taxon>Hexapoda</taxon>
        <taxon>Insecta</taxon>
        <taxon>Pterygota</taxon>
        <taxon>Neoptera</taxon>
        <taxon>Paraneoptera</taxon>
        <taxon>Hemiptera</taxon>
        <taxon>Sternorrhyncha</taxon>
        <taxon>Psylloidea</taxon>
        <taxon>Psyllidae</taxon>
        <taxon>Psyllinae</taxon>
        <taxon>Cacopsylla</taxon>
    </lineage>
</organism>
<dbReference type="Gene3D" id="4.10.1110.10">
    <property type="entry name" value="AN1-like Zinc finger"/>
    <property type="match status" value="2"/>
</dbReference>
<protein>
    <submittedName>
        <fullName evidence="6">AN1-type zinc finger protein 1</fullName>
    </submittedName>
</protein>
<dbReference type="PROSITE" id="PS51039">
    <property type="entry name" value="ZF_AN1"/>
    <property type="match status" value="1"/>
</dbReference>
<dbReference type="InterPro" id="IPR000058">
    <property type="entry name" value="Znf_AN1"/>
</dbReference>
<keyword evidence="3" id="KW-0862">Zinc</keyword>
<sequence length="282" mass="31523">MELPHLGKQCGESTCKQLDFLPFQCDLCKCIYCKEHMSPVSHNCSEYKDNVLLEKPTTTSIVSYKCSAPDCSALDQVEMVCENCARHFCVSHRFHECHQVDTNPRKQLREQWKQHKAEFKQAKLVAEKQIESTLAKAEVQTSNRGLALKLRLMKLKAKAVGDHRVPTVDRIYFNVHGPRLAPPSPGQETCKPVYVSCDWSLGKVIDFAAAKLKVLNENKTAGGSGLKLKLFKADGKIVGGGEFAKVLGECVKTEEVYSGENLILEKTSEVELKDVDGYEFVV</sequence>
<dbReference type="AlphaFoldDB" id="A0A8D8PM87"/>
<feature type="domain" description="AN1-type" evidence="5">
    <location>
        <begin position="4"/>
        <end position="52"/>
    </location>
</feature>
<dbReference type="SMART" id="SM00154">
    <property type="entry name" value="ZnF_AN1"/>
    <property type="match status" value="2"/>
</dbReference>
<dbReference type="GO" id="GO:0005737">
    <property type="term" value="C:cytoplasm"/>
    <property type="evidence" value="ECO:0007669"/>
    <property type="project" value="TreeGrafter"/>
</dbReference>
<dbReference type="EMBL" id="HBUF01184233">
    <property type="protein sequence ID" value="CAG6656184.1"/>
    <property type="molecule type" value="Transcribed_RNA"/>
</dbReference>
<dbReference type="GO" id="GO:0008270">
    <property type="term" value="F:zinc ion binding"/>
    <property type="evidence" value="ECO:0007669"/>
    <property type="project" value="UniProtKB-KW"/>
</dbReference>
<evidence type="ECO:0000256" key="1">
    <source>
        <dbReference type="ARBA" id="ARBA00022723"/>
    </source>
</evidence>
<dbReference type="InterPro" id="IPR057358">
    <property type="entry name" value="UBL_ZFAND1-like"/>
</dbReference>